<dbReference type="RefSeq" id="WP_367845049.1">
    <property type="nucleotide sequence ID" value="NZ_JBFOHL010000009.1"/>
</dbReference>
<proteinExistence type="inferred from homology"/>
<dbReference type="InterPro" id="IPR029060">
    <property type="entry name" value="PIN-like_dom_sf"/>
</dbReference>
<dbReference type="EMBL" id="JBFOHL010000009">
    <property type="protein sequence ID" value="MEW9624741.1"/>
    <property type="molecule type" value="Genomic_DNA"/>
</dbReference>
<sequence length="125" mass="13834">MRVVDTSAWIEWLIGGALGRKLGNAFPDMEQCVVPTMVQLELSKWLVRELGDDRADQVIAYTQKCVVVSLDTRIALLAAELHRQYKLATADAIVYATAQEQGADLLTCDAHFEKLPGVVYFPKPG</sequence>
<evidence type="ECO:0000256" key="4">
    <source>
        <dbReference type="ARBA" id="ARBA00022723"/>
    </source>
</evidence>
<evidence type="ECO:0000256" key="5">
    <source>
        <dbReference type="ARBA" id="ARBA00022801"/>
    </source>
</evidence>
<keyword evidence="6" id="KW-0460">Magnesium</keyword>
<dbReference type="Proteomes" id="UP001556170">
    <property type="component" value="Unassembled WGS sequence"/>
</dbReference>
<evidence type="ECO:0000313" key="10">
    <source>
        <dbReference type="Proteomes" id="UP001556170"/>
    </source>
</evidence>
<evidence type="ECO:0000313" key="9">
    <source>
        <dbReference type="EMBL" id="MEW9624741.1"/>
    </source>
</evidence>
<reference evidence="9 10" key="1">
    <citation type="submission" date="2024-06" db="EMBL/GenBank/DDBJ databases">
        <authorList>
            <person name="Woo H."/>
        </authorList>
    </citation>
    <scope>NUCLEOTIDE SEQUENCE [LARGE SCALE GENOMIC DNA]</scope>
    <source>
        <strain evidence="9 10">S2-g</strain>
    </source>
</reference>
<evidence type="ECO:0000256" key="1">
    <source>
        <dbReference type="ARBA" id="ARBA00001946"/>
    </source>
</evidence>
<dbReference type="InterPro" id="IPR002716">
    <property type="entry name" value="PIN_dom"/>
</dbReference>
<evidence type="ECO:0000256" key="2">
    <source>
        <dbReference type="ARBA" id="ARBA00022649"/>
    </source>
</evidence>
<evidence type="ECO:0000256" key="3">
    <source>
        <dbReference type="ARBA" id="ARBA00022722"/>
    </source>
</evidence>
<keyword evidence="10" id="KW-1185">Reference proteome</keyword>
<comment type="similarity">
    <text evidence="7">Belongs to the PINc/VapC protein family.</text>
</comment>
<protein>
    <submittedName>
        <fullName evidence="9">Type II toxin-antitoxin system VapC family toxin</fullName>
    </submittedName>
</protein>
<evidence type="ECO:0000256" key="7">
    <source>
        <dbReference type="ARBA" id="ARBA00038093"/>
    </source>
</evidence>
<gene>
    <name evidence="9" type="ORF">ABQJ56_10940</name>
</gene>
<keyword evidence="3" id="KW-0540">Nuclease</keyword>
<dbReference type="CDD" id="cd18686">
    <property type="entry name" value="PIN_VapC-like"/>
    <property type="match status" value="1"/>
</dbReference>
<keyword evidence="2" id="KW-1277">Toxin-antitoxin system</keyword>
<dbReference type="PANTHER" id="PTHR33653">
    <property type="entry name" value="RIBONUCLEASE VAPC2"/>
    <property type="match status" value="1"/>
</dbReference>
<keyword evidence="4" id="KW-0479">Metal-binding</keyword>
<evidence type="ECO:0000259" key="8">
    <source>
        <dbReference type="Pfam" id="PF01850"/>
    </source>
</evidence>
<accession>A0ABV3QQY0</accession>
<comment type="cofactor">
    <cofactor evidence="1">
        <name>Mg(2+)</name>
        <dbReference type="ChEBI" id="CHEBI:18420"/>
    </cofactor>
</comment>
<name>A0ABV3QQY0_9GAMM</name>
<dbReference type="PANTHER" id="PTHR33653:SF1">
    <property type="entry name" value="RIBONUCLEASE VAPC2"/>
    <property type="match status" value="1"/>
</dbReference>
<dbReference type="Gene3D" id="3.40.50.1010">
    <property type="entry name" value="5'-nuclease"/>
    <property type="match status" value="1"/>
</dbReference>
<dbReference type="Pfam" id="PF01850">
    <property type="entry name" value="PIN"/>
    <property type="match status" value="1"/>
</dbReference>
<organism evidence="9 10">
    <name type="scientific">Rhodanobacter geophilus</name>
    <dbReference type="NCBI Taxonomy" id="3162488"/>
    <lineage>
        <taxon>Bacteria</taxon>
        <taxon>Pseudomonadati</taxon>
        <taxon>Pseudomonadota</taxon>
        <taxon>Gammaproteobacteria</taxon>
        <taxon>Lysobacterales</taxon>
        <taxon>Rhodanobacteraceae</taxon>
        <taxon>Rhodanobacter</taxon>
    </lineage>
</organism>
<dbReference type="SUPFAM" id="SSF88723">
    <property type="entry name" value="PIN domain-like"/>
    <property type="match status" value="1"/>
</dbReference>
<comment type="caution">
    <text evidence="9">The sequence shown here is derived from an EMBL/GenBank/DDBJ whole genome shotgun (WGS) entry which is preliminary data.</text>
</comment>
<evidence type="ECO:0000256" key="6">
    <source>
        <dbReference type="ARBA" id="ARBA00022842"/>
    </source>
</evidence>
<dbReference type="InterPro" id="IPR050556">
    <property type="entry name" value="Type_II_TA_system_RNase"/>
</dbReference>
<feature type="domain" description="PIN" evidence="8">
    <location>
        <begin position="3"/>
        <end position="116"/>
    </location>
</feature>
<keyword evidence="5" id="KW-0378">Hydrolase</keyword>